<dbReference type="OrthoDB" id="1186563at2"/>
<gene>
    <name evidence="2" type="ORF">EDB95_1698</name>
</gene>
<feature type="chain" id="PRO_5020979110" evidence="1">
    <location>
        <begin position="20"/>
        <end position="331"/>
    </location>
</feature>
<protein>
    <submittedName>
        <fullName evidence="2">Type IX secretion system PorP/SprF family membrane protein</fullName>
    </submittedName>
</protein>
<evidence type="ECO:0000313" key="2">
    <source>
        <dbReference type="EMBL" id="TDX00672.1"/>
    </source>
</evidence>
<organism evidence="2 3">
    <name type="scientific">Dinghuibacter silviterrae</name>
    <dbReference type="NCBI Taxonomy" id="1539049"/>
    <lineage>
        <taxon>Bacteria</taxon>
        <taxon>Pseudomonadati</taxon>
        <taxon>Bacteroidota</taxon>
        <taxon>Chitinophagia</taxon>
        <taxon>Chitinophagales</taxon>
        <taxon>Chitinophagaceae</taxon>
        <taxon>Dinghuibacter</taxon>
    </lineage>
</organism>
<reference evidence="2 3" key="1">
    <citation type="submission" date="2019-03" db="EMBL/GenBank/DDBJ databases">
        <title>Genomic Encyclopedia of Type Strains, Phase IV (KMG-IV): sequencing the most valuable type-strain genomes for metagenomic binning, comparative biology and taxonomic classification.</title>
        <authorList>
            <person name="Goeker M."/>
        </authorList>
    </citation>
    <scope>NUCLEOTIDE SEQUENCE [LARGE SCALE GENOMIC DNA]</scope>
    <source>
        <strain evidence="2 3">DSM 100059</strain>
    </source>
</reference>
<evidence type="ECO:0000256" key="1">
    <source>
        <dbReference type="SAM" id="SignalP"/>
    </source>
</evidence>
<accession>A0A4R8DR64</accession>
<proteinExistence type="predicted"/>
<comment type="caution">
    <text evidence="2">The sequence shown here is derived from an EMBL/GenBank/DDBJ whole genome shotgun (WGS) entry which is preliminary data.</text>
</comment>
<dbReference type="Pfam" id="PF11751">
    <property type="entry name" value="PorP_SprF"/>
    <property type="match status" value="1"/>
</dbReference>
<dbReference type="NCBIfam" id="TIGR03519">
    <property type="entry name" value="T9SS_PorP_fam"/>
    <property type="match status" value="1"/>
</dbReference>
<keyword evidence="1" id="KW-0732">Signal</keyword>
<name>A0A4R8DR64_9BACT</name>
<keyword evidence="3" id="KW-1185">Reference proteome</keyword>
<dbReference type="EMBL" id="SODV01000001">
    <property type="protein sequence ID" value="TDX00672.1"/>
    <property type="molecule type" value="Genomic_DNA"/>
</dbReference>
<sequence length="331" mass="36787">MRNLFLTAACLLFLGRSFAQVDPHFSQYYAYPLYLNPAMTGVIDGDMRVNLNYRNQWNNITNPFTTAGLSAEWVTDKNINIGVNLLNQSAGDAGYNYFNGYASVAYTGVKFGARQMTHLTLGIQAGILNRKFDPSKFQWGSQYNPLTGYDPNAPSNETITRTSSSVFDANFGALLYDGNPAHRVNTFVGASVAHLTQPSDPFLATNNYHLPMRYTVHGGARIVLSDELSITPNAIYMRQGNADETMFGAYAQMVITDISDLMLGLDYRVNDAIVPYLGFRYQDITVGISYDANASNLTRLASGSNAFELSLSYTAHKKRVFPKEHFFCPRL</sequence>
<evidence type="ECO:0000313" key="3">
    <source>
        <dbReference type="Proteomes" id="UP000294498"/>
    </source>
</evidence>
<feature type="signal peptide" evidence="1">
    <location>
        <begin position="1"/>
        <end position="19"/>
    </location>
</feature>
<dbReference type="AlphaFoldDB" id="A0A4R8DR64"/>
<dbReference type="RefSeq" id="WP_133992547.1">
    <property type="nucleotide sequence ID" value="NZ_SODV01000001.1"/>
</dbReference>
<dbReference type="InterPro" id="IPR019861">
    <property type="entry name" value="PorP/SprF_Bacteroidetes"/>
</dbReference>
<dbReference type="Proteomes" id="UP000294498">
    <property type="component" value="Unassembled WGS sequence"/>
</dbReference>